<comment type="caution">
    <text evidence="2">The sequence shown here is derived from an EMBL/GenBank/DDBJ whole genome shotgun (WGS) entry which is preliminary data.</text>
</comment>
<sequence length="260" mass="30705">MSELSMWLSERLCKYNKKEEFENLPIDIVQEIAKVKPNNLRPSNRFLGEAENVIFWVFDLPRVITCPGRTTICLEHCYQKDVVKMHKEKGKDSPIEVHHKINFFRSLQNDFVDNMVKEINNKKPNGKDLYIRIHACGDFYDEEYLNKWIEIATEVKKTHPKYYFMAYTKSYKILDNVMKEKIAKDSQYTLDDTNIHFMASIMDDTKKEDMEIIERYHMPKYIATSKDVSSNVLNDCKSIDCAKCLKCYNKPKGEIVTNLR</sequence>
<feature type="domain" description="Gene product 88" evidence="1">
    <location>
        <begin position="49"/>
        <end position="249"/>
    </location>
</feature>
<evidence type="ECO:0000313" key="2">
    <source>
        <dbReference type="EMBL" id="RIA77924.1"/>
    </source>
</evidence>
<accession>A0A397S6N8</accession>
<dbReference type="InParanoid" id="A0A397S6N8"/>
<organism evidence="2 3">
    <name type="scientific">Anaeroplasma bactoclasticum</name>
    <dbReference type="NCBI Taxonomy" id="2088"/>
    <lineage>
        <taxon>Bacteria</taxon>
        <taxon>Bacillati</taxon>
        <taxon>Mycoplasmatota</taxon>
        <taxon>Mollicutes</taxon>
        <taxon>Anaeroplasmatales</taxon>
        <taxon>Anaeroplasmataceae</taxon>
        <taxon>Anaeroplasma</taxon>
    </lineage>
</organism>
<dbReference type="Pfam" id="PF17338">
    <property type="entry name" value="GP88"/>
    <property type="match status" value="1"/>
</dbReference>
<dbReference type="OrthoDB" id="264324at2"/>
<evidence type="ECO:0000313" key="3">
    <source>
        <dbReference type="Proteomes" id="UP000266506"/>
    </source>
</evidence>
<gene>
    <name evidence="2" type="ORF">EI71_00707</name>
</gene>
<dbReference type="InterPro" id="IPR020290">
    <property type="entry name" value="Gp88"/>
</dbReference>
<reference evidence="2 3" key="1">
    <citation type="submission" date="2018-08" db="EMBL/GenBank/DDBJ databases">
        <title>Genomic Encyclopedia of Archaeal and Bacterial Type Strains, Phase II (KMG-II): from individual species to whole genera.</title>
        <authorList>
            <person name="Goeker M."/>
        </authorList>
    </citation>
    <scope>NUCLEOTIDE SEQUENCE [LARGE SCALE GENOMIC DNA]</scope>
    <source>
        <strain evidence="2 3">ATCC 27112</strain>
    </source>
</reference>
<evidence type="ECO:0000259" key="1">
    <source>
        <dbReference type="Pfam" id="PF17338"/>
    </source>
</evidence>
<keyword evidence="3" id="KW-1185">Reference proteome</keyword>
<dbReference type="EMBL" id="QXEV01000005">
    <property type="protein sequence ID" value="RIA77924.1"/>
    <property type="molecule type" value="Genomic_DNA"/>
</dbReference>
<name>A0A397S6N8_9MOLU</name>
<protein>
    <recommendedName>
        <fullName evidence="1">Gene product 88 domain-containing protein</fullName>
    </recommendedName>
</protein>
<proteinExistence type="predicted"/>
<dbReference type="RefSeq" id="WP_147387554.1">
    <property type="nucleotide sequence ID" value="NZ_QXEV01000005.1"/>
</dbReference>
<dbReference type="AlphaFoldDB" id="A0A397S6N8"/>
<dbReference type="Proteomes" id="UP000266506">
    <property type="component" value="Unassembled WGS sequence"/>
</dbReference>